<dbReference type="GO" id="GO:0016787">
    <property type="term" value="F:hydrolase activity"/>
    <property type="evidence" value="ECO:0007669"/>
    <property type="project" value="UniProtKB-KW"/>
</dbReference>
<dbReference type="Pfam" id="PF01966">
    <property type="entry name" value="HD"/>
    <property type="match status" value="1"/>
</dbReference>
<dbReference type="InterPro" id="IPR050124">
    <property type="entry name" value="tRNA_CCA-adding_enzyme"/>
</dbReference>
<dbReference type="HOGENOM" id="CLU_841370_0_0_7"/>
<keyword evidence="3" id="KW-0378">Hydrolase</keyword>
<evidence type="ECO:0000259" key="2">
    <source>
        <dbReference type="Pfam" id="PF01966"/>
    </source>
</evidence>
<dbReference type="EMBL" id="CP001804">
    <property type="protein sequence ID" value="ACY19277.1"/>
    <property type="molecule type" value="Genomic_DNA"/>
</dbReference>
<dbReference type="InterPro" id="IPR006675">
    <property type="entry name" value="HDIG_dom"/>
</dbReference>
<dbReference type="KEGG" id="hoh:Hoch_6813"/>
<protein>
    <submittedName>
        <fullName evidence="3">Metal dependent phosphohydrolase</fullName>
    </submittedName>
</protein>
<dbReference type="GO" id="GO:0000166">
    <property type="term" value="F:nucleotide binding"/>
    <property type="evidence" value="ECO:0007669"/>
    <property type="project" value="UniProtKB-KW"/>
</dbReference>
<feature type="domain" description="HD" evidence="2">
    <location>
        <begin position="133"/>
        <end position="232"/>
    </location>
</feature>
<gene>
    <name evidence="3" type="ordered locus">Hoch_6813</name>
</gene>
<evidence type="ECO:0000256" key="1">
    <source>
        <dbReference type="ARBA" id="ARBA00022741"/>
    </source>
</evidence>
<keyword evidence="1" id="KW-0547">Nucleotide-binding</keyword>
<dbReference type="CDD" id="cd00077">
    <property type="entry name" value="HDc"/>
    <property type="match status" value="1"/>
</dbReference>
<keyword evidence="4" id="KW-1185">Reference proteome</keyword>
<dbReference type="PANTHER" id="PTHR47545:SF2">
    <property type="entry name" value="CC-ADDING TRNA NUCLEOTIDYLTRANSFERASE"/>
    <property type="match status" value="1"/>
</dbReference>
<evidence type="ECO:0000313" key="4">
    <source>
        <dbReference type="Proteomes" id="UP000001880"/>
    </source>
</evidence>
<reference evidence="3 4" key="1">
    <citation type="journal article" date="2010" name="Stand. Genomic Sci.">
        <title>Complete genome sequence of Haliangium ochraceum type strain (SMP-2).</title>
        <authorList>
            <consortium name="US DOE Joint Genome Institute (JGI-PGF)"/>
            <person name="Ivanova N."/>
            <person name="Daum C."/>
            <person name="Lang E."/>
            <person name="Abt B."/>
            <person name="Kopitz M."/>
            <person name="Saunders E."/>
            <person name="Lapidus A."/>
            <person name="Lucas S."/>
            <person name="Glavina Del Rio T."/>
            <person name="Nolan M."/>
            <person name="Tice H."/>
            <person name="Copeland A."/>
            <person name="Cheng J.F."/>
            <person name="Chen F."/>
            <person name="Bruce D."/>
            <person name="Goodwin L."/>
            <person name="Pitluck S."/>
            <person name="Mavromatis K."/>
            <person name="Pati A."/>
            <person name="Mikhailova N."/>
            <person name="Chen A."/>
            <person name="Palaniappan K."/>
            <person name="Land M."/>
            <person name="Hauser L."/>
            <person name="Chang Y.J."/>
            <person name="Jeffries C.D."/>
            <person name="Detter J.C."/>
            <person name="Brettin T."/>
            <person name="Rohde M."/>
            <person name="Goker M."/>
            <person name="Bristow J."/>
            <person name="Markowitz V."/>
            <person name="Eisen J.A."/>
            <person name="Hugenholtz P."/>
            <person name="Kyrpides N.C."/>
            <person name="Klenk H.P."/>
        </authorList>
    </citation>
    <scope>NUCLEOTIDE SEQUENCE [LARGE SCALE GENOMIC DNA]</scope>
    <source>
        <strain evidence="4">DSM 14365 / CIP 107738 / JCM 11303 / AJ 13395 / SMP-2</strain>
    </source>
</reference>
<dbReference type="PANTHER" id="PTHR47545">
    <property type="entry name" value="MULTIFUNCTIONAL CCA PROTEIN"/>
    <property type="match status" value="1"/>
</dbReference>
<dbReference type="SUPFAM" id="SSF81891">
    <property type="entry name" value="Poly A polymerase C-terminal region-like"/>
    <property type="match status" value="1"/>
</dbReference>
<dbReference type="RefSeq" id="WP_012831869.1">
    <property type="nucleotide sequence ID" value="NC_013440.1"/>
</dbReference>
<dbReference type="Proteomes" id="UP000001880">
    <property type="component" value="Chromosome"/>
</dbReference>
<dbReference type="OrthoDB" id="9805698at2"/>
<dbReference type="STRING" id="502025.Hoch_6813"/>
<evidence type="ECO:0000313" key="3">
    <source>
        <dbReference type="EMBL" id="ACY19277.1"/>
    </source>
</evidence>
<dbReference type="InterPro" id="IPR006674">
    <property type="entry name" value="HD_domain"/>
</dbReference>
<dbReference type="Gene3D" id="1.10.3090.10">
    <property type="entry name" value="cca-adding enzyme, domain 2"/>
    <property type="match status" value="1"/>
</dbReference>
<dbReference type="eggNOG" id="COG2844">
    <property type="taxonomic scope" value="Bacteria"/>
</dbReference>
<dbReference type="NCBIfam" id="TIGR00277">
    <property type="entry name" value="HDIG"/>
    <property type="match status" value="1"/>
</dbReference>
<proteinExistence type="predicted"/>
<organism evidence="3 4">
    <name type="scientific">Haliangium ochraceum (strain DSM 14365 / JCM 11303 / SMP-2)</name>
    <dbReference type="NCBI Taxonomy" id="502025"/>
    <lineage>
        <taxon>Bacteria</taxon>
        <taxon>Pseudomonadati</taxon>
        <taxon>Myxococcota</taxon>
        <taxon>Polyangia</taxon>
        <taxon>Haliangiales</taxon>
        <taxon>Kofleriaceae</taxon>
        <taxon>Haliangium</taxon>
    </lineage>
</organism>
<sequence length="330" mass="37417">MEALSQLLDTPDNADVAARVRAQIQDDPVAVLRIATAIAENRGQWPADCVTRACREEVALLEQAPGEDVVEEFGLMLLGRDVDHALQWLQRVGVIALLMPELEATVDLVQEGGRRHKDVWEHTKTVVKQAVRRPVVRWAALLHDIGKVPTRTFTRNGVHFHGHAEVGARMFDKMCRRLPFERSMRKKIRFLIKHHLRSAQYEIGWTESAVRRFHREMEAHLEDLLALSRADITSKRPGRRRALLHQISELQARIDAVVEKDAQVPPLPSGLGNAIMEHFGLPPSKRIGDIKKVLEAAVARGELEERRDDDYYLAWIADNDLLAQVPESGR</sequence>
<accession>D0LUF4</accession>
<dbReference type="InterPro" id="IPR003607">
    <property type="entry name" value="HD/PDEase_dom"/>
</dbReference>
<dbReference type="AlphaFoldDB" id="D0LUF4"/>
<name>D0LUF4_HALO1</name>